<dbReference type="EMBL" id="JBHMFI010000023">
    <property type="protein sequence ID" value="MFB9075637.1"/>
    <property type="molecule type" value="Genomic_DNA"/>
</dbReference>
<keyword evidence="2" id="KW-1185">Reference proteome</keyword>
<gene>
    <name evidence="1" type="ORF">ACFFX0_32525</name>
</gene>
<protein>
    <submittedName>
        <fullName evidence="1">Uncharacterized protein</fullName>
    </submittedName>
</protein>
<name>A0ABV5G9N2_9MICC</name>
<organism evidence="1 2">
    <name type="scientific">Citricoccus parietis</name>
    <dbReference type="NCBI Taxonomy" id="592307"/>
    <lineage>
        <taxon>Bacteria</taxon>
        <taxon>Bacillati</taxon>
        <taxon>Actinomycetota</taxon>
        <taxon>Actinomycetes</taxon>
        <taxon>Micrococcales</taxon>
        <taxon>Micrococcaceae</taxon>
        <taxon>Citricoccus</taxon>
    </lineage>
</organism>
<sequence length="125" mass="13834">MSASNGSGSWTSSRRWRETVLASLPMATARARTPKATTTSPVFMQASATARSSRRLVSELRSLPIRVSTTFRAFSQVRTCWEADIEGPPCVEGWLVLDLRTGLWVANLWASTQSRRSAACRWVGE</sequence>
<evidence type="ECO:0000313" key="1">
    <source>
        <dbReference type="EMBL" id="MFB9075637.1"/>
    </source>
</evidence>
<reference evidence="1 2" key="1">
    <citation type="submission" date="2024-09" db="EMBL/GenBank/DDBJ databases">
        <authorList>
            <person name="Sun Q."/>
            <person name="Mori K."/>
        </authorList>
    </citation>
    <scope>NUCLEOTIDE SEQUENCE [LARGE SCALE GENOMIC DNA]</scope>
    <source>
        <strain evidence="1 2">CCM 7609</strain>
    </source>
</reference>
<dbReference type="Proteomes" id="UP001589575">
    <property type="component" value="Unassembled WGS sequence"/>
</dbReference>
<evidence type="ECO:0000313" key="2">
    <source>
        <dbReference type="Proteomes" id="UP001589575"/>
    </source>
</evidence>
<comment type="caution">
    <text evidence="1">The sequence shown here is derived from an EMBL/GenBank/DDBJ whole genome shotgun (WGS) entry which is preliminary data.</text>
</comment>
<accession>A0ABV5G9N2</accession>
<proteinExistence type="predicted"/>